<sequence>VNWTEYLLLVSPPQIHDYILGNPQVAVPSTEYMKRVNQVLSKNSPKTLTNYVMVQYILSWLPLLEKKYNDLVQWFASSVDSTTPRNRSEVCFSETMKHYTVAMTAMYARSRSKKVLRPLMEEMVIGIIKGLRDEIQENEWMSSKFKEAVIGKVDKITWSLLDDSLFYNNTALDLEYSSHFAVKDLPFLNMLERIFLIENTENFMKLRKPFQVKEELKKFAVMAVPLPFMAFPIYDKSFPRSFLYGSVGHVIAHEISHSLDSMGKDFDGNGDKRKWWENEWVEEYDERAECYVSQYDSVKIPKFNMSLEGGRTLAENTADNEGLKLAYR</sequence>
<feature type="domain" description="Peptidase M13 C-terminal" evidence="8">
    <location>
        <begin position="222"/>
        <end position="328"/>
    </location>
</feature>
<dbReference type="Gene3D" id="1.10.1380.10">
    <property type="entry name" value="Neutral endopeptidase , domain2"/>
    <property type="match status" value="1"/>
</dbReference>
<evidence type="ECO:0008006" key="12">
    <source>
        <dbReference type="Google" id="ProtNLM"/>
    </source>
</evidence>
<dbReference type="PANTHER" id="PTHR11733:SF164">
    <property type="entry name" value="NEPRILYSIN"/>
    <property type="match status" value="1"/>
</dbReference>
<evidence type="ECO:0000313" key="10">
    <source>
        <dbReference type="EMBL" id="PIO69437.1"/>
    </source>
</evidence>
<name>A0A2G9UGQ7_TELCI</name>
<keyword evidence="11" id="KW-1185">Reference proteome</keyword>
<evidence type="ECO:0000259" key="9">
    <source>
        <dbReference type="Pfam" id="PF05649"/>
    </source>
</evidence>
<gene>
    <name evidence="10" type="ORF">TELCIR_08734</name>
</gene>
<evidence type="ECO:0000256" key="3">
    <source>
        <dbReference type="ARBA" id="ARBA00022670"/>
    </source>
</evidence>
<feature type="non-terminal residue" evidence="10">
    <location>
        <position position="328"/>
    </location>
</feature>
<evidence type="ECO:0000256" key="6">
    <source>
        <dbReference type="ARBA" id="ARBA00022833"/>
    </source>
</evidence>
<evidence type="ECO:0000256" key="2">
    <source>
        <dbReference type="ARBA" id="ARBA00007357"/>
    </source>
</evidence>
<dbReference type="InterPro" id="IPR008753">
    <property type="entry name" value="Peptidase_M13_N"/>
</dbReference>
<accession>A0A2G9UGQ7</accession>
<feature type="non-terminal residue" evidence="10">
    <location>
        <position position="1"/>
    </location>
</feature>
<dbReference type="GO" id="GO:0005886">
    <property type="term" value="C:plasma membrane"/>
    <property type="evidence" value="ECO:0007669"/>
    <property type="project" value="TreeGrafter"/>
</dbReference>
<organism evidence="10 11">
    <name type="scientific">Teladorsagia circumcincta</name>
    <name type="common">Brown stomach worm</name>
    <name type="synonym">Ostertagia circumcincta</name>
    <dbReference type="NCBI Taxonomy" id="45464"/>
    <lineage>
        <taxon>Eukaryota</taxon>
        <taxon>Metazoa</taxon>
        <taxon>Ecdysozoa</taxon>
        <taxon>Nematoda</taxon>
        <taxon>Chromadorea</taxon>
        <taxon>Rhabditida</taxon>
        <taxon>Rhabditina</taxon>
        <taxon>Rhabditomorpha</taxon>
        <taxon>Strongyloidea</taxon>
        <taxon>Trichostrongylidae</taxon>
        <taxon>Teladorsagia</taxon>
    </lineage>
</organism>
<comment type="similarity">
    <text evidence="2">Belongs to the peptidase M13 family.</text>
</comment>
<dbReference type="GO" id="GO:0004222">
    <property type="term" value="F:metalloendopeptidase activity"/>
    <property type="evidence" value="ECO:0007669"/>
    <property type="project" value="InterPro"/>
</dbReference>
<evidence type="ECO:0000256" key="1">
    <source>
        <dbReference type="ARBA" id="ARBA00001947"/>
    </source>
</evidence>
<dbReference type="Pfam" id="PF05649">
    <property type="entry name" value="Peptidase_M13_N"/>
    <property type="match status" value="1"/>
</dbReference>
<dbReference type="EMBL" id="KZ346654">
    <property type="protein sequence ID" value="PIO69437.1"/>
    <property type="molecule type" value="Genomic_DNA"/>
</dbReference>
<dbReference type="GO" id="GO:0046872">
    <property type="term" value="F:metal ion binding"/>
    <property type="evidence" value="ECO:0007669"/>
    <property type="project" value="UniProtKB-KW"/>
</dbReference>
<evidence type="ECO:0000256" key="4">
    <source>
        <dbReference type="ARBA" id="ARBA00022723"/>
    </source>
</evidence>
<dbReference type="PROSITE" id="PS51885">
    <property type="entry name" value="NEPRILYSIN"/>
    <property type="match status" value="1"/>
</dbReference>
<dbReference type="PRINTS" id="PR00786">
    <property type="entry name" value="NEPRILYSIN"/>
</dbReference>
<dbReference type="OrthoDB" id="5828345at2759"/>
<dbReference type="Gene3D" id="3.40.390.10">
    <property type="entry name" value="Collagenase (Catalytic Domain)"/>
    <property type="match status" value="1"/>
</dbReference>
<keyword evidence="6" id="KW-0862">Zinc</keyword>
<keyword evidence="5" id="KW-0378">Hydrolase</keyword>
<keyword evidence="7" id="KW-0482">Metalloprotease</keyword>
<comment type="cofactor">
    <cofactor evidence="1">
        <name>Zn(2+)</name>
        <dbReference type="ChEBI" id="CHEBI:29105"/>
    </cofactor>
</comment>
<evidence type="ECO:0000256" key="7">
    <source>
        <dbReference type="ARBA" id="ARBA00023049"/>
    </source>
</evidence>
<evidence type="ECO:0000256" key="5">
    <source>
        <dbReference type="ARBA" id="ARBA00022801"/>
    </source>
</evidence>
<dbReference type="Proteomes" id="UP000230423">
    <property type="component" value="Unassembled WGS sequence"/>
</dbReference>
<dbReference type="SUPFAM" id="SSF55486">
    <property type="entry name" value="Metalloproteases ('zincins'), catalytic domain"/>
    <property type="match status" value="1"/>
</dbReference>
<dbReference type="PANTHER" id="PTHR11733">
    <property type="entry name" value="ZINC METALLOPROTEASE FAMILY M13 NEPRILYSIN-RELATED"/>
    <property type="match status" value="1"/>
</dbReference>
<keyword evidence="4" id="KW-0479">Metal-binding</keyword>
<evidence type="ECO:0000313" key="11">
    <source>
        <dbReference type="Proteomes" id="UP000230423"/>
    </source>
</evidence>
<dbReference type="InterPro" id="IPR018497">
    <property type="entry name" value="Peptidase_M13_C"/>
</dbReference>
<dbReference type="Pfam" id="PF01431">
    <property type="entry name" value="Peptidase_M13"/>
    <property type="match status" value="1"/>
</dbReference>
<dbReference type="InterPro" id="IPR042089">
    <property type="entry name" value="Peptidase_M13_dom_2"/>
</dbReference>
<dbReference type="AlphaFoldDB" id="A0A2G9UGQ7"/>
<dbReference type="GO" id="GO:0016485">
    <property type="term" value="P:protein processing"/>
    <property type="evidence" value="ECO:0007669"/>
    <property type="project" value="TreeGrafter"/>
</dbReference>
<reference evidence="10 11" key="1">
    <citation type="submission" date="2015-09" db="EMBL/GenBank/DDBJ databases">
        <title>Draft genome of the parasitic nematode Teladorsagia circumcincta isolate WARC Sus (inbred).</title>
        <authorList>
            <person name="Mitreva M."/>
        </authorList>
    </citation>
    <scope>NUCLEOTIDE SEQUENCE [LARGE SCALE GENOMIC DNA]</scope>
    <source>
        <strain evidence="10 11">S</strain>
    </source>
</reference>
<protein>
    <recommendedName>
        <fullName evidence="12">Peptidase family M13</fullName>
    </recommendedName>
</protein>
<dbReference type="InterPro" id="IPR000718">
    <property type="entry name" value="Peptidase_M13"/>
</dbReference>
<evidence type="ECO:0000259" key="8">
    <source>
        <dbReference type="Pfam" id="PF01431"/>
    </source>
</evidence>
<feature type="domain" description="Peptidase M13 N-terminal" evidence="9">
    <location>
        <begin position="1"/>
        <end position="157"/>
    </location>
</feature>
<proteinExistence type="inferred from homology"/>
<dbReference type="InterPro" id="IPR024079">
    <property type="entry name" value="MetalloPept_cat_dom_sf"/>
</dbReference>
<keyword evidence="3" id="KW-0645">Protease</keyword>